<keyword evidence="4" id="KW-1185">Reference proteome</keyword>
<feature type="region of interest" description="Disordered" evidence="1">
    <location>
        <begin position="428"/>
        <end position="455"/>
    </location>
</feature>
<feature type="compositionally biased region" description="Polar residues" evidence="1">
    <location>
        <begin position="1"/>
        <end position="10"/>
    </location>
</feature>
<keyword evidence="2" id="KW-0472">Membrane</keyword>
<evidence type="ECO:0000313" key="3">
    <source>
        <dbReference type="EMBL" id="OIV93367.1"/>
    </source>
</evidence>
<feature type="compositionally biased region" description="Basic and acidic residues" evidence="1">
    <location>
        <begin position="256"/>
        <end position="266"/>
    </location>
</feature>
<feature type="compositionally biased region" description="Polar residues" evidence="1">
    <location>
        <begin position="226"/>
        <end position="255"/>
    </location>
</feature>
<dbReference type="Proteomes" id="UP000188354">
    <property type="component" value="Chromosome LG18"/>
</dbReference>
<dbReference type="InterPro" id="IPR008480">
    <property type="entry name" value="DUF761_pln"/>
</dbReference>
<name>A0A1J7FZC6_LUPAN</name>
<feature type="region of interest" description="Disordered" evidence="1">
    <location>
        <begin position="461"/>
        <end position="480"/>
    </location>
</feature>
<keyword evidence="2" id="KW-1133">Transmembrane helix</keyword>
<dbReference type="Gramene" id="OIV93367">
    <property type="protein sequence ID" value="OIV93367"/>
    <property type="gene ID" value="TanjilG_21078"/>
</dbReference>
<feature type="region of interest" description="Disordered" evidence="1">
    <location>
        <begin position="330"/>
        <end position="349"/>
    </location>
</feature>
<dbReference type="PANTHER" id="PTHR34059:SF1">
    <property type="entry name" value="EXPRESSED PROTEIN"/>
    <property type="match status" value="1"/>
</dbReference>
<feature type="transmembrane region" description="Helical" evidence="2">
    <location>
        <begin position="31"/>
        <end position="48"/>
    </location>
</feature>
<feature type="region of interest" description="Disordered" evidence="1">
    <location>
        <begin position="1"/>
        <end position="23"/>
    </location>
</feature>
<feature type="region of interest" description="Disordered" evidence="1">
    <location>
        <begin position="370"/>
        <end position="389"/>
    </location>
</feature>
<sequence>MGSTDPNAIHNTKHHNKPTSEKNPNKFHHNFLFKVAIVAIFLVILPLFPSQAPEFINQTLLTRSWELLHLLLVGIAISYGLFSSRNNETDKGKENNMSKFDNAQILVSRLLNVSSVFDDEEADAENSSPESDHGSTKVQTWNNQHYRNEPVVVVAPHEDQGGGDGVASASASTSTRSRIGEKPLLLPVRSLKSRLSDDGDVQYANDSPRTQSQLKPKFNDAKVDNNESSAISSFSLTRSNSKTGSKWFSRNSNNGRNDELEGAGDAKVENKMKNNVVLPSPIPWRTRSGRLEPKLEVEAPNQHASRPSLEEFEFSKMEPGIMKSQTSFSSQTNLLPSSPKFTPSPSFLPESVKESLAKNTDDLVRKKGFYNKSCPPPPPPPPMFQKSISMKPRYGSFNERANHYSFDKELKRSFSSETNGMKMNRFESSIEVKPKGSAENMSNVGKSVRKIRANQNKSLLGKEGTMDKEESEDEEHYMEETTRKGMGYDSMEFGEEEQKESFLDKVVMESADEYTKTEDEDVGGRIIQKESVESSKTDETNSSGIGGDEGQDVDKKADEFIAKFREQIRLQRIESIKRSTTKIPRNSTRIRSSLTYESLRVLTPFNKRATTHGGGYCQPALSLGQVHDPGIQVRT</sequence>
<reference evidence="3 4" key="1">
    <citation type="journal article" date="2017" name="Plant Biotechnol. J.">
        <title>A comprehensive draft genome sequence for lupin (Lupinus angustifolius), an emerging health food: insights into plant-microbe interactions and legume evolution.</title>
        <authorList>
            <person name="Hane J.K."/>
            <person name="Ming Y."/>
            <person name="Kamphuis L.G."/>
            <person name="Nelson M.N."/>
            <person name="Garg G."/>
            <person name="Atkins C.A."/>
            <person name="Bayer P.E."/>
            <person name="Bravo A."/>
            <person name="Bringans S."/>
            <person name="Cannon S."/>
            <person name="Edwards D."/>
            <person name="Foley R."/>
            <person name="Gao L.L."/>
            <person name="Harrison M.J."/>
            <person name="Huang W."/>
            <person name="Hurgobin B."/>
            <person name="Li S."/>
            <person name="Liu C.W."/>
            <person name="McGrath A."/>
            <person name="Morahan G."/>
            <person name="Murray J."/>
            <person name="Weller J."/>
            <person name="Jian J."/>
            <person name="Singh K.B."/>
        </authorList>
    </citation>
    <scope>NUCLEOTIDE SEQUENCE [LARGE SCALE GENOMIC DNA]</scope>
    <source>
        <strain evidence="4">cv. Tanjil</strain>
        <tissue evidence="3">Whole plant</tissue>
    </source>
</reference>
<dbReference type="OMA" id="NQYYRNE"/>
<dbReference type="PANTHER" id="PTHR34059">
    <property type="entry name" value="EXPRESSED PROTEIN"/>
    <property type="match status" value="1"/>
</dbReference>
<keyword evidence="2" id="KW-0812">Transmembrane</keyword>
<dbReference type="STRING" id="3871.A0A1J7FZC6"/>
<evidence type="ECO:0008006" key="5">
    <source>
        <dbReference type="Google" id="ProtNLM"/>
    </source>
</evidence>
<organism evidence="3 4">
    <name type="scientific">Lupinus angustifolius</name>
    <name type="common">Narrow-leaved blue lupine</name>
    <dbReference type="NCBI Taxonomy" id="3871"/>
    <lineage>
        <taxon>Eukaryota</taxon>
        <taxon>Viridiplantae</taxon>
        <taxon>Streptophyta</taxon>
        <taxon>Embryophyta</taxon>
        <taxon>Tracheophyta</taxon>
        <taxon>Spermatophyta</taxon>
        <taxon>Magnoliopsida</taxon>
        <taxon>eudicotyledons</taxon>
        <taxon>Gunneridae</taxon>
        <taxon>Pentapetalae</taxon>
        <taxon>rosids</taxon>
        <taxon>fabids</taxon>
        <taxon>Fabales</taxon>
        <taxon>Fabaceae</taxon>
        <taxon>Papilionoideae</taxon>
        <taxon>50 kb inversion clade</taxon>
        <taxon>genistoids sensu lato</taxon>
        <taxon>core genistoids</taxon>
        <taxon>Genisteae</taxon>
        <taxon>Lupinus</taxon>
    </lineage>
</organism>
<dbReference type="Pfam" id="PF05553">
    <property type="entry name" value="DUF761"/>
    <property type="match status" value="1"/>
</dbReference>
<feature type="compositionally biased region" description="Basic and acidic residues" evidence="1">
    <location>
        <begin position="527"/>
        <end position="539"/>
    </location>
</feature>
<protein>
    <recommendedName>
        <fullName evidence="5">DUF4408 domain-containing protein</fullName>
    </recommendedName>
</protein>
<gene>
    <name evidence="3" type="ORF">TanjilG_21078</name>
</gene>
<proteinExistence type="predicted"/>
<feature type="compositionally biased region" description="Low complexity" evidence="1">
    <location>
        <begin position="167"/>
        <end position="177"/>
    </location>
</feature>
<feature type="region of interest" description="Disordered" evidence="1">
    <location>
        <begin position="119"/>
        <end position="138"/>
    </location>
</feature>
<feature type="region of interest" description="Disordered" evidence="1">
    <location>
        <begin position="514"/>
        <end position="552"/>
    </location>
</feature>
<evidence type="ECO:0000256" key="1">
    <source>
        <dbReference type="SAM" id="MobiDB-lite"/>
    </source>
</evidence>
<dbReference type="AlphaFoldDB" id="A0A1J7FZC6"/>
<feature type="compositionally biased region" description="Pro residues" evidence="1">
    <location>
        <begin position="374"/>
        <end position="383"/>
    </location>
</feature>
<dbReference type="EMBL" id="CM007378">
    <property type="protein sequence ID" value="OIV93367.1"/>
    <property type="molecule type" value="Genomic_DNA"/>
</dbReference>
<evidence type="ECO:0000256" key="2">
    <source>
        <dbReference type="SAM" id="Phobius"/>
    </source>
</evidence>
<evidence type="ECO:0000313" key="4">
    <source>
        <dbReference type="Proteomes" id="UP000188354"/>
    </source>
</evidence>
<feature type="compositionally biased region" description="Polar residues" evidence="1">
    <location>
        <begin position="204"/>
        <end position="214"/>
    </location>
</feature>
<feature type="compositionally biased region" description="Low complexity" evidence="1">
    <location>
        <begin position="334"/>
        <end position="349"/>
    </location>
</feature>
<feature type="region of interest" description="Disordered" evidence="1">
    <location>
        <begin position="156"/>
        <end position="266"/>
    </location>
</feature>
<accession>A0A1J7FZC6</accession>